<dbReference type="EMBL" id="SGIS01000117">
    <property type="protein sequence ID" value="RZF58640.1"/>
    <property type="molecule type" value="Genomic_DNA"/>
</dbReference>
<feature type="signal peptide" evidence="1">
    <location>
        <begin position="1"/>
        <end position="24"/>
    </location>
</feature>
<organism evidence="2 3">
    <name type="scientific">Sphingomonas populi</name>
    <dbReference type="NCBI Taxonomy" id="2484750"/>
    <lineage>
        <taxon>Bacteria</taxon>
        <taxon>Pseudomonadati</taxon>
        <taxon>Pseudomonadota</taxon>
        <taxon>Alphaproteobacteria</taxon>
        <taxon>Sphingomonadales</taxon>
        <taxon>Sphingomonadaceae</taxon>
        <taxon>Sphingomonas</taxon>
    </lineage>
</organism>
<dbReference type="OrthoDB" id="7508171at2"/>
<protein>
    <recommendedName>
        <fullName evidence="4">DUF4440 domain-containing protein</fullName>
    </recommendedName>
</protein>
<reference evidence="2 3" key="1">
    <citation type="submission" date="2019-02" db="EMBL/GenBank/DDBJ databases">
        <authorList>
            <person name="Li Y."/>
        </authorList>
    </citation>
    <scope>NUCLEOTIDE SEQUENCE [LARGE SCALE GENOMIC DNA]</scope>
    <source>
        <strain evidence="2 3">3-7</strain>
    </source>
</reference>
<dbReference type="Proteomes" id="UP000292085">
    <property type="component" value="Unassembled WGS sequence"/>
</dbReference>
<proteinExistence type="predicted"/>
<evidence type="ECO:0000313" key="2">
    <source>
        <dbReference type="EMBL" id="RZF58640.1"/>
    </source>
</evidence>
<accession>A0A4Q6XFJ3</accession>
<gene>
    <name evidence="2" type="ORF">EWE75_24275</name>
</gene>
<name>A0A4Q6XFJ3_9SPHN</name>
<comment type="caution">
    <text evidence="2">The sequence shown here is derived from an EMBL/GenBank/DDBJ whole genome shotgun (WGS) entry which is preliminary data.</text>
</comment>
<dbReference type="AlphaFoldDB" id="A0A4Q6XFJ3"/>
<evidence type="ECO:0000256" key="1">
    <source>
        <dbReference type="SAM" id="SignalP"/>
    </source>
</evidence>
<evidence type="ECO:0000313" key="3">
    <source>
        <dbReference type="Proteomes" id="UP000292085"/>
    </source>
</evidence>
<keyword evidence="1" id="KW-0732">Signal</keyword>
<evidence type="ECO:0008006" key="4">
    <source>
        <dbReference type="Google" id="ProtNLM"/>
    </source>
</evidence>
<feature type="chain" id="PRO_5020333757" description="DUF4440 domain-containing protein" evidence="1">
    <location>
        <begin position="25"/>
        <end position="167"/>
    </location>
</feature>
<sequence>MRMIFSFITAAAVVTAIPGPLAHAATAAPPASTQATRFHAFFATFRKAVLTNDRNTVAGMTRLPFVDFRAGYHCEPGDAACTVSPDTLTSRDRAAFLAKYDRIFTPAVVAAIRASHVRGFKPGDDDGEAGGPIAKGEYLLDAEDVGDQRVFVPVGDSWKLARVPFYS</sequence>
<dbReference type="RefSeq" id="WP_130160592.1">
    <property type="nucleotide sequence ID" value="NZ_SGIS01000117.1"/>
</dbReference>
<keyword evidence="3" id="KW-1185">Reference proteome</keyword>